<dbReference type="InterPro" id="IPR006145">
    <property type="entry name" value="PsdUridine_synth_RsuA/RluA"/>
</dbReference>
<proteinExistence type="inferred from homology"/>
<evidence type="ECO:0000256" key="6">
    <source>
        <dbReference type="ARBA" id="ARBA00039953"/>
    </source>
</evidence>
<dbReference type="SUPFAM" id="SSF55120">
    <property type="entry name" value="Pseudouridine synthase"/>
    <property type="match status" value="1"/>
</dbReference>
<comment type="catalytic activity">
    <reaction evidence="5">
        <text>a uridine in tRNA = a pseudouridine in tRNA</text>
        <dbReference type="Rhea" id="RHEA:54572"/>
        <dbReference type="Rhea" id="RHEA-COMP:13339"/>
        <dbReference type="Rhea" id="RHEA-COMP:13934"/>
        <dbReference type="ChEBI" id="CHEBI:65314"/>
        <dbReference type="ChEBI" id="CHEBI:65315"/>
    </reaction>
</comment>
<keyword evidence="10" id="KW-1185">Reference proteome</keyword>
<dbReference type="AlphaFoldDB" id="A0AAV2PZZ3"/>
<dbReference type="InterPro" id="IPR020103">
    <property type="entry name" value="PsdUridine_synth_cat_dom_sf"/>
</dbReference>
<evidence type="ECO:0000256" key="2">
    <source>
        <dbReference type="ARBA" id="ARBA00001896"/>
    </source>
</evidence>
<sequence>FSGILDIPIAEGMIEGRRRMALRPNVKGFKNPRGASKLAITKYKVLSSVNSSSLIEVVPVTGVKHQIRVHLGFGLATPVLGDHKYSHLKKIAPQRLGGDILEHLQMPQSRVRKLPMFLHAKSIFIPEVFLTSISRMLI</sequence>
<comment type="similarity">
    <text evidence="3">Belongs to the pseudouridine synthase RluA family.</text>
</comment>
<dbReference type="Proteomes" id="UP001497623">
    <property type="component" value="Unassembled WGS sequence"/>
</dbReference>
<dbReference type="InterPro" id="IPR050188">
    <property type="entry name" value="RluA_PseudoU_synthase"/>
</dbReference>
<reference evidence="9 10" key="1">
    <citation type="submission" date="2024-05" db="EMBL/GenBank/DDBJ databases">
        <authorList>
            <person name="Wallberg A."/>
        </authorList>
    </citation>
    <scope>NUCLEOTIDE SEQUENCE [LARGE SCALE GENOMIC DNA]</scope>
</reference>
<protein>
    <recommendedName>
        <fullName evidence="6">Pseudouridylate synthase RPUSD4, mitochondrial</fullName>
    </recommendedName>
    <alternativeName>
        <fullName evidence="7">RNA pseudouridylate synthase domain-containing protein 4</fullName>
    </alternativeName>
</protein>
<dbReference type="PANTHER" id="PTHR21600">
    <property type="entry name" value="MITOCHONDRIAL RNA PSEUDOURIDINE SYNTHASE"/>
    <property type="match status" value="1"/>
</dbReference>
<comment type="caution">
    <text evidence="9">The sequence shown here is derived from an EMBL/GenBank/DDBJ whole genome shotgun (WGS) entry which is preliminary data.</text>
</comment>
<evidence type="ECO:0000256" key="1">
    <source>
        <dbReference type="ARBA" id="ARBA00001166"/>
    </source>
</evidence>
<feature type="non-terminal residue" evidence="9">
    <location>
        <position position="1"/>
    </location>
</feature>
<dbReference type="GO" id="GO:0003723">
    <property type="term" value="F:RNA binding"/>
    <property type="evidence" value="ECO:0007669"/>
    <property type="project" value="InterPro"/>
</dbReference>
<dbReference type="PANTHER" id="PTHR21600:SF83">
    <property type="entry name" value="PSEUDOURIDYLATE SYNTHASE RPUSD4, MITOCHONDRIAL"/>
    <property type="match status" value="1"/>
</dbReference>
<dbReference type="EMBL" id="CAXKWB010002327">
    <property type="protein sequence ID" value="CAL4066621.1"/>
    <property type="molecule type" value="Genomic_DNA"/>
</dbReference>
<evidence type="ECO:0000313" key="9">
    <source>
        <dbReference type="EMBL" id="CAL4066621.1"/>
    </source>
</evidence>
<keyword evidence="4" id="KW-0413">Isomerase</keyword>
<dbReference type="GO" id="GO:0009982">
    <property type="term" value="F:pseudouridine synthase activity"/>
    <property type="evidence" value="ECO:0007669"/>
    <property type="project" value="InterPro"/>
</dbReference>
<dbReference type="GO" id="GO:0001522">
    <property type="term" value="P:pseudouridine synthesis"/>
    <property type="evidence" value="ECO:0007669"/>
    <property type="project" value="InterPro"/>
</dbReference>
<evidence type="ECO:0000256" key="3">
    <source>
        <dbReference type="ARBA" id="ARBA00010876"/>
    </source>
</evidence>
<comment type="catalytic activity">
    <reaction evidence="2">
        <text>uridine in 5S rRNA = pseudouridine in 5S rRNA</text>
        <dbReference type="Rhea" id="RHEA:47036"/>
        <dbReference type="Rhea" id="RHEA-COMP:11730"/>
        <dbReference type="Rhea" id="RHEA-COMP:11731"/>
        <dbReference type="ChEBI" id="CHEBI:65314"/>
        <dbReference type="ChEBI" id="CHEBI:65315"/>
    </reaction>
</comment>
<evidence type="ECO:0000256" key="7">
    <source>
        <dbReference type="ARBA" id="ARBA00041563"/>
    </source>
</evidence>
<evidence type="ECO:0000256" key="5">
    <source>
        <dbReference type="ARBA" id="ARBA00036943"/>
    </source>
</evidence>
<comment type="catalytic activity">
    <reaction evidence="1">
        <text>a uridine in mRNA = a pseudouridine in mRNA</text>
        <dbReference type="Rhea" id="RHEA:56644"/>
        <dbReference type="Rhea" id="RHEA-COMP:14658"/>
        <dbReference type="Rhea" id="RHEA-COMP:14659"/>
        <dbReference type="ChEBI" id="CHEBI:65314"/>
        <dbReference type="ChEBI" id="CHEBI:65315"/>
    </reaction>
</comment>
<name>A0AAV2PZZ3_MEGNR</name>
<dbReference type="Pfam" id="PF00849">
    <property type="entry name" value="PseudoU_synth_2"/>
    <property type="match status" value="1"/>
</dbReference>
<feature type="domain" description="Pseudouridine synthase RsuA/RluA-like" evidence="8">
    <location>
        <begin position="26"/>
        <end position="71"/>
    </location>
</feature>
<evidence type="ECO:0000256" key="4">
    <source>
        <dbReference type="ARBA" id="ARBA00023235"/>
    </source>
</evidence>
<dbReference type="Gene3D" id="3.30.2350.10">
    <property type="entry name" value="Pseudouridine synthase"/>
    <property type="match status" value="1"/>
</dbReference>
<evidence type="ECO:0000313" key="10">
    <source>
        <dbReference type="Proteomes" id="UP001497623"/>
    </source>
</evidence>
<gene>
    <name evidence="9" type="ORF">MNOR_LOCUS5868</name>
</gene>
<evidence type="ECO:0000259" key="8">
    <source>
        <dbReference type="Pfam" id="PF00849"/>
    </source>
</evidence>
<organism evidence="9 10">
    <name type="scientific">Meganyctiphanes norvegica</name>
    <name type="common">Northern krill</name>
    <name type="synonym">Thysanopoda norvegica</name>
    <dbReference type="NCBI Taxonomy" id="48144"/>
    <lineage>
        <taxon>Eukaryota</taxon>
        <taxon>Metazoa</taxon>
        <taxon>Ecdysozoa</taxon>
        <taxon>Arthropoda</taxon>
        <taxon>Crustacea</taxon>
        <taxon>Multicrustacea</taxon>
        <taxon>Malacostraca</taxon>
        <taxon>Eumalacostraca</taxon>
        <taxon>Eucarida</taxon>
        <taxon>Euphausiacea</taxon>
        <taxon>Euphausiidae</taxon>
        <taxon>Meganyctiphanes</taxon>
    </lineage>
</organism>
<accession>A0AAV2PZZ3</accession>